<keyword evidence="3" id="KW-1185">Reference proteome</keyword>
<protein>
    <recommendedName>
        <fullName evidence="4">JmjC domain-containing protein</fullName>
    </recommendedName>
</protein>
<accession>A0AAE0WGT2</accession>
<evidence type="ECO:0000256" key="1">
    <source>
        <dbReference type="SAM" id="MobiDB-lite"/>
    </source>
</evidence>
<feature type="compositionally biased region" description="Low complexity" evidence="1">
    <location>
        <begin position="355"/>
        <end position="365"/>
    </location>
</feature>
<comment type="caution">
    <text evidence="2">The sequence shown here is derived from an EMBL/GenBank/DDBJ whole genome shotgun (WGS) entry which is preliminary data.</text>
</comment>
<feature type="region of interest" description="Disordered" evidence="1">
    <location>
        <begin position="814"/>
        <end position="833"/>
    </location>
</feature>
<proteinExistence type="predicted"/>
<dbReference type="Gene3D" id="2.60.120.650">
    <property type="entry name" value="Cupin"/>
    <property type="match status" value="1"/>
</dbReference>
<evidence type="ECO:0000313" key="3">
    <source>
        <dbReference type="Proteomes" id="UP001274830"/>
    </source>
</evidence>
<name>A0AAE0WGT2_9PEZI</name>
<feature type="region of interest" description="Disordered" evidence="1">
    <location>
        <begin position="154"/>
        <end position="178"/>
    </location>
</feature>
<dbReference type="Proteomes" id="UP001274830">
    <property type="component" value="Unassembled WGS sequence"/>
</dbReference>
<feature type="compositionally biased region" description="Polar residues" evidence="1">
    <location>
        <begin position="391"/>
        <end position="401"/>
    </location>
</feature>
<dbReference type="SUPFAM" id="SSF51197">
    <property type="entry name" value="Clavaminate synthase-like"/>
    <property type="match status" value="1"/>
</dbReference>
<evidence type="ECO:0008006" key="4">
    <source>
        <dbReference type="Google" id="ProtNLM"/>
    </source>
</evidence>
<reference evidence="2" key="1">
    <citation type="submission" date="2023-07" db="EMBL/GenBank/DDBJ databases">
        <title>Black Yeasts Isolated from many extreme environments.</title>
        <authorList>
            <person name="Coleine C."/>
            <person name="Stajich J.E."/>
            <person name="Selbmann L."/>
        </authorList>
    </citation>
    <scope>NUCLEOTIDE SEQUENCE</scope>
    <source>
        <strain evidence="2">CCFEE 5485</strain>
    </source>
</reference>
<gene>
    <name evidence="2" type="ORF">LTR78_010586</name>
</gene>
<dbReference type="EMBL" id="JAUTXT010000080">
    <property type="protein sequence ID" value="KAK3669532.1"/>
    <property type="molecule type" value="Genomic_DNA"/>
</dbReference>
<evidence type="ECO:0000313" key="2">
    <source>
        <dbReference type="EMBL" id="KAK3669532.1"/>
    </source>
</evidence>
<feature type="region of interest" description="Disordered" evidence="1">
    <location>
        <begin position="355"/>
        <end position="410"/>
    </location>
</feature>
<dbReference type="AlphaFoldDB" id="A0AAE0WGT2"/>
<organism evidence="2 3">
    <name type="scientific">Recurvomyces mirabilis</name>
    <dbReference type="NCBI Taxonomy" id="574656"/>
    <lineage>
        <taxon>Eukaryota</taxon>
        <taxon>Fungi</taxon>
        <taxon>Dikarya</taxon>
        <taxon>Ascomycota</taxon>
        <taxon>Pezizomycotina</taxon>
        <taxon>Dothideomycetes</taxon>
        <taxon>Dothideomycetidae</taxon>
        <taxon>Mycosphaerellales</taxon>
        <taxon>Teratosphaeriaceae</taxon>
        <taxon>Recurvomyces</taxon>
    </lineage>
</organism>
<sequence length="833" mass="93295">MREKGTLVIMANARGNAMSDSQWRRSALIRWKSTVALWTKILISEWYSSAIAYDIVPIHDRREQIGSDLPSRLGMDQQEVDGDFSLAQQLYTLLNQPQRTREGINRLLRLCRRRLKRRTASVTEFVSLLRDLLAGRPESLNILELKDLVKRVTASTEGSARDDDDDDIDSSGTESDAETLRQNCETVRTNWKKTYSCRRTLIQLWGMDVVFYYGAHLAARSFTEAAITATYRHGHSFENLREPLNRQIWASILQNKGRVGGNRTKRNIAENFNRIVRSDMDALKGCATTIAPELPADLVYETDEHGIICAYCWTNVDGICSTSSEVAAPPGTLNVEGHVQRPGADTVPSPLLAQQQVAPPSQSALREPTSPIHDTTRALRGRRIHDAPTNPVYTRGSNTSRRPPRGTEDYTIEEHNGISTEKAGGKVGNKRRKVSLAGQGKSLVREKLLGPPPDTEASFIASIGTSIWSCTSSDYDILQDDWHRRYLSSLQALRQTFQNAADRTVGRTRQLMICAVRWLGQLRLAKIATSQDSTASCNVIALSASTFSRLSKLGFKPLRCVLVKDEQFHDEDCIDVHRFLERLHRRYKTQSVEVQDPSNGSTLSVDSQAIIERYEREHDAPLSDVRPETVLNLLDMKDILSLAKPRALSLERFQRLFDWVAEGTGPGKDRDYATPTSRQTHLAVRHSVQKSLAFNILGFTGSFSGPHVDYLNGTWLRCVSGVKAWIIAVDLTPQDYKDFADQGNSWCPEGKTRIIILEAGDVLWMPPGILIIHSPMTIEHCLMCGGMMWDTDQEAAIAANIRWIDMHANVSNEAPPAGMTEQMNGMGPRQTKV</sequence>